<protein>
    <recommendedName>
        <fullName evidence="8">NAD kinase</fullName>
        <ecNumber evidence="8">2.7.1.23</ecNumber>
    </recommendedName>
    <alternativeName>
        <fullName evidence="8">ATP-dependent NAD kinase</fullName>
    </alternativeName>
</protein>
<dbReference type="GO" id="GO:0005524">
    <property type="term" value="F:ATP binding"/>
    <property type="evidence" value="ECO:0007669"/>
    <property type="project" value="UniProtKB-KW"/>
</dbReference>
<evidence type="ECO:0000256" key="7">
    <source>
        <dbReference type="ARBA" id="ARBA00047925"/>
    </source>
</evidence>
<accession>A0AAE9XI17</accession>
<comment type="similarity">
    <text evidence="8">Belongs to the NAD kinase family.</text>
</comment>
<dbReference type="GO" id="GO:0019674">
    <property type="term" value="P:NAD+ metabolic process"/>
    <property type="evidence" value="ECO:0007669"/>
    <property type="project" value="InterPro"/>
</dbReference>
<keyword evidence="1 8" id="KW-0808">Transferase</keyword>
<feature type="binding site" evidence="8">
    <location>
        <begin position="45"/>
        <end position="46"/>
    </location>
    <ligand>
        <name>NAD(+)</name>
        <dbReference type="ChEBI" id="CHEBI:57540"/>
    </ligand>
</feature>
<dbReference type="PANTHER" id="PTHR20275">
    <property type="entry name" value="NAD KINASE"/>
    <property type="match status" value="1"/>
</dbReference>
<feature type="binding site" evidence="8">
    <location>
        <position position="186"/>
    </location>
    <ligand>
        <name>NAD(+)</name>
        <dbReference type="ChEBI" id="CHEBI:57540"/>
    </ligand>
</feature>
<dbReference type="GO" id="GO:0006741">
    <property type="term" value="P:NADP+ biosynthetic process"/>
    <property type="evidence" value="ECO:0007669"/>
    <property type="project" value="UniProtKB-UniRule"/>
</dbReference>
<keyword evidence="8" id="KW-0963">Cytoplasm</keyword>
<dbReference type="Gene3D" id="3.40.50.10330">
    <property type="entry name" value="Probable inorganic polyphosphate/atp-NAD kinase, domain 1"/>
    <property type="match status" value="1"/>
</dbReference>
<dbReference type="InterPro" id="IPR002504">
    <property type="entry name" value="NADK"/>
</dbReference>
<evidence type="ECO:0000256" key="8">
    <source>
        <dbReference type="HAMAP-Rule" id="MF_00361"/>
    </source>
</evidence>
<dbReference type="EMBL" id="CP116507">
    <property type="protein sequence ID" value="WCG22661.1"/>
    <property type="molecule type" value="Genomic_DNA"/>
</dbReference>
<dbReference type="Gene3D" id="2.60.200.30">
    <property type="entry name" value="Probable inorganic polyphosphate/atp-NAD kinase, domain 2"/>
    <property type="match status" value="1"/>
</dbReference>
<proteinExistence type="inferred from homology"/>
<organism evidence="9 10">
    <name type="scientific">Vagococcus lutrae</name>
    <dbReference type="NCBI Taxonomy" id="81947"/>
    <lineage>
        <taxon>Bacteria</taxon>
        <taxon>Bacillati</taxon>
        <taxon>Bacillota</taxon>
        <taxon>Bacilli</taxon>
        <taxon>Lactobacillales</taxon>
        <taxon>Enterococcaceae</taxon>
        <taxon>Vagococcus</taxon>
    </lineage>
</organism>
<dbReference type="InterPro" id="IPR016064">
    <property type="entry name" value="NAD/diacylglycerol_kinase_sf"/>
</dbReference>
<dbReference type="RefSeq" id="WP_023605913.1">
    <property type="nucleotide sequence ID" value="NZ_BKBT01000016.1"/>
</dbReference>
<feature type="binding site" evidence="8">
    <location>
        <begin position="123"/>
        <end position="124"/>
    </location>
    <ligand>
        <name>NAD(+)</name>
        <dbReference type="ChEBI" id="CHEBI:57540"/>
    </ligand>
</feature>
<keyword evidence="3 8" id="KW-0418">Kinase</keyword>
<comment type="function">
    <text evidence="8">Involved in the regulation of the intracellular balance of NAD and NADP, and is a key enzyme in the biosynthesis of NADP. Catalyzes specifically the phosphorylation on 2'-hydroxyl of the adenosine moiety of NAD to yield NADP.</text>
</comment>
<gene>
    <name evidence="8" type="primary">nadK</name>
    <name evidence="9" type="ORF">PML95_09795</name>
</gene>
<evidence type="ECO:0000256" key="5">
    <source>
        <dbReference type="ARBA" id="ARBA00022857"/>
    </source>
</evidence>
<comment type="caution">
    <text evidence="8">Lacks conserved residue(s) required for the propagation of feature annotation.</text>
</comment>
<evidence type="ECO:0000313" key="10">
    <source>
        <dbReference type="Proteomes" id="UP001179600"/>
    </source>
</evidence>
<reference evidence="9" key="1">
    <citation type="submission" date="2023-01" db="EMBL/GenBank/DDBJ databases">
        <title>Oxazolidinone resistance genes in florfenicol resistant enterococci from beef cattle and veal calves at slaughter.</title>
        <authorList>
            <person name="Biggel M."/>
        </authorList>
    </citation>
    <scope>NUCLEOTIDE SEQUENCE</scope>
    <source>
        <strain evidence="9">K204-1</strain>
    </source>
</reference>
<dbReference type="NCBIfam" id="NF003424">
    <property type="entry name" value="PRK04885.1"/>
    <property type="match status" value="1"/>
</dbReference>
<comment type="cofactor">
    <cofactor evidence="8">
        <name>a divalent metal cation</name>
        <dbReference type="ChEBI" id="CHEBI:60240"/>
    </cofactor>
</comment>
<dbReference type="SUPFAM" id="SSF111331">
    <property type="entry name" value="NAD kinase/diacylglycerol kinase-like"/>
    <property type="match status" value="1"/>
</dbReference>
<evidence type="ECO:0000256" key="4">
    <source>
        <dbReference type="ARBA" id="ARBA00022840"/>
    </source>
</evidence>
<sequence>MRIAMIASPSPQSQVVLTRLKTLLNKPPFEMVNERPDIVLTIGGDGTLLSGFHRYAHQLATIKFIGIHTGHLGFYTDWRDFELEELVDSLLHEEQKSVSYPLLDVEVTLADETQEKKHFLALNECIIKKVNTTMVADIFIKEEHFERFRGDGVSVSTPTGSTAYNKSVGGAVLHPRINALQLTEIASLNNRVYRTLGSPLVIAGDEWIEVRLCADNDYLLTIDQLSFPQSAIASIRYKIADERIHFASYRHTHFWRRVKDAFIEEEDTHNGGDDEI</sequence>
<feature type="binding site" evidence="8">
    <location>
        <begin position="162"/>
        <end position="167"/>
    </location>
    <ligand>
        <name>NAD(+)</name>
        <dbReference type="ChEBI" id="CHEBI:57540"/>
    </ligand>
</feature>
<evidence type="ECO:0000256" key="1">
    <source>
        <dbReference type="ARBA" id="ARBA00022679"/>
    </source>
</evidence>
<dbReference type="HAMAP" id="MF_00361">
    <property type="entry name" value="NAD_kinase"/>
    <property type="match status" value="1"/>
</dbReference>
<dbReference type="InterPro" id="IPR017437">
    <property type="entry name" value="ATP-NAD_kinase_PpnK-typ_C"/>
</dbReference>
<comment type="catalytic activity">
    <reaction evidence="7 8">
        <text>NAD(+) + ATP = ADP + NADP(+) + H(+)</text>
        <dbReference type="Rhea" id="RHEA:18629"/>
        <dbReference type="ChEBI" id="CHEBI:15378"/>
        <dbReference type="ChEBI" id="CHEBI:30616"/>
        <dbReference type="ChEBI" id="CHEBI:57540"/>
        <dbReference type="ChEBI" id="CHEBI:58349"/>
        <dbReference type="ChEBI" id="CHEBI:456216"/>
        <dbReference type="EC" id="2.7.1.23"/>
    </reaction>
</comment>
<dbReference type="Proteomes" id="UP001179600">
    <property type="component" value="Chromosome"/>
</dbReference>
<evidence type="ECO:0000256" key="3">
    <source>
        <dbReference type="ARBA" id="ARBA00022777"/>
    </source>
</evidence>
<comment type="subcellular location">
    <subcellularLocation>
        <location evidence="8">Cytoplasm</location>
    </subcellularLocation>
</comment>
<dbReference type="PANTHER" id="PTHR20275:SF0">
    <property type="entry name" value="NAD KINASE"/>
    <property type="match status" value="1"/>
</dbReference>
<dbReference type="GO" id="GO:0003951">
    <property type="term" value="F:NAD+ kinase activity"/>
    <property type="evidence" value="ECO:0007669"/>
    <property type="project" value="UniProtKB-UniRule"/>
</dbReference>
<dbReference type="GO" id="GO:0046872">
    <property type="term" value="F:metal ion binding"/>
    <property type="evidence" value="ECO:0007669"/>
    <property type="project" value="UniProtKB-UniRule"/>
</dbReference>
<feature type="binding site" evidence="8">
    <location>
        <position position="151"/>
    </location>
    <ligand>
        <name>NAD(+)</name>
        <dbReference type="ChEBI" id="CHEBI:57540"/>
    </ligand>
</feature>
<evidence type="ECO:0000256" key="6">
    <source>
        <dbReference type="ARBA" id="ARBA00023027"/>
    </source>
</evidence>
<dbReference type="GO" id="GO:0005737">
    <property type="term" value="C:cytoplasm"/>
    <property type="evidence" value="ECO:0007669"/>
    <property type="project" value="UniProtKB-SubCell"/>
</dbReference>
<dbReference type="InterPro" id="IPR017438">
    <property type="entry name" value="ATP-NAD_kinase_N"/>
</dbReference>
<dbReference type="AlphaFoldDB" id="A0AAE9XI17"/>
<evidence type="ECO:0000256" key="2">
    <source>
        <dbReference type="ARBA" id="ARBA00022741"/>
    </source>
</evidence>
<keyword evidence="5 8" id="KW-0521">NADP</keyword>
<dbReference type="GeneID" id="72385927"/>
<dbReference type="GO" id="GO:0051287">
    <property type="term" value="F:NAD binding"/>
    <property type="evidence" value="ECO:0007669"/>
    <property type="project" value="UniProtKB-ARBA"/>
</dbReference>
<feature type="binding site" evidence="8">
    <location>
        <position position="149"/>
    </location>
    <ligand>
        <name>NAD(+)</name>
        <dbReference type="ChEBI" id="CHEBI:57540"/>
    </ligand>
</feature>
<feature type="active site" description="Proton acceptor" evidence="8">
    <location>
        <position position="45"/>
    </location>
</feature>
<keyword evidence="4 8" id="KW-0067">ATP-binding</keyword>
<keyword evidence="6 8" id="KW-0520">NAD</keyword>
<keyword evidence="2 8" id="KW-0547">Nucleotide-binding</keyword>
<dbReference type="EC" id="2.7.1.23" evidence="8"/>
<evidence type="ECO:0000313" key="9">
    <source>
        <dbReference type="EMBL" id="WCG22661.1"/>
    </source>
</evidence>
<dbReference type="Pfam" id="PF20143">
    <property type="entry name" value="NAD_kinase_C"/>
    <property type="match status" value="1"/>
</dbReference>
<dbReference type="Pfam" id="PF01513">
    <property type="entry name" value="NAD_kinase"/>
    <property type="match status" value="1"/>
</dbReference>
<name>A0AAE9XI17_9ENTE</name>